<protein>
    <submittedName>
        <fullName evidence="2">Ependymin-like</fullName>
    </submittedName>
</protein>
<dbReference type="AlphaFoldDB" id="A0A3B3QE70"/>
<reference evidence="2" key="2">
    <citation type="submission" date="2025-09" db="UniProtKB">
        <authorList>
            <consortium name="Ensembl"/>
        </authorList>
    </citation>
    <scope>IDENTIFICATION</scope>
</reference>
<dbReference type="Pfam" id="PF00811">
    <property type="entry name" value="Ependymin"/>
    <property type="match status" value="1"/>
</dbReference>
<dbReference type="PANTHER" id="PTHR10697">
    <property type="entry name" value="MAMMALIAN EPENDYMIN-RELATED PROTEIN 1"/>
    <property type="match status" value="1"/>
</dbReference>
<evidence type="ECO:0000313" key="3">
    <source>
        <dbReference type="Proteomes" id="UP000261540"/>
    </source>
</evidence>
<accession>A0A3B3QE70</accession>
<reference evidence="2" key="1">
    <citation type="submission" date="2025-08" db="UniProtKB">
        <authorList>
            <consortium name="Ensembl"/>
        </authorList>
    </citation>
    <scope>IDENTIFICATION</scope>
</reference>
<evidence type="ECO:0000256" key="1">
    <source>
        <dbReference type="ARBA" id="ARBA00010771"/>
    </source>
</evidence>
<evidence type="ECO:0000313" key="2">
    <source>
        <dbReference type="Ensembl" id="ENSPKIP00000003910.1"/>
    </source>
</evidence>
<dbReference type="GO" id="GO:0005764">
    <property type="term" value="C:lysosome"/>
    <property type="evidence" value="ECO:0007669"/>
    <property type="project" value="TreeGrafter"/>
</dbReference>
<dbReference type="GeneTree" id="ENSGT00940000164430"/>
<dbReference type="GO" id="GO:0005576">
    <property type="term" value="C:extracellular region"/>
    <property type="evidence" value="ECO:0007669"/>
    <property type="project" value="InterPro"/>
</dbReference>
<organism evidence="2 3">
    <name type="scientific">Paramormyrops kingsleyae</name>
    <dbReference type="NCBI Taxonomy" id="1676925"/>
    <lineage>
        <taxon>Eukaryota</taxon>
        <taxon>Metazoa</taxon>
        <taxon>Chordata</taxon>
        <taxon>Craniata</taxon>
        <taxon>Vertebrata</taxon>
        <taxon>Euteleostomi</taxon>
        <taxon>Actinopterygii</taxon>
        <taxon>Neopterygii</taxon>
        <taxon>Teleostei</taxon>
        <taxon>Osteoglossocephala</taxon>
        <taxon>Osteoglossomorpha</taxon>
        <taxon>Osteoglossiformes</taxon>
        <taxon>Mormyridae</taxon>
        <taxon>Paramormyrops</taxon>
    </lineage>
</organism>
<dbReference type="PANTHER" id="PTHR10697:SF5">
    <property type="entry name" value="EPENDYMIN-RELATED"/>
    <property type="match status" value="1"/>
</dbReference>
<proteinExistence type="inferred from homology"/>
<dbReference type="SMART" id="SM00026">
    <property type="entry name" value="EPEND"/>
    <property type="match status" value="1"/>
</dbReference>
<dbReference type="Proteomes" id="UP000261540">
    <property type="component" value="Unplaced"/>
</dbReference>
<keyword evidence="3" id="KW-1185">Reference proteome</keyword>
<dbReference type="GO" id="GO:0007160">
    <property type="term" value="P:cell-matrix adhesion"/>
    <property type="evidence" value="ECO:0007669"/>
    <property type="project" value="InterPro"/>
</dbReference>
<sequence>MCFISLLKFHLVLFFCLFVQGIGSYSVYLGDANEGSASLVSLNVKLPRKFVAYERFSYDALGQQIHVRALIVDHNQTSFVDLLLLYKEGVSYEISYQNQTCKKAPLKTPFRPIEIPPDAKLQGEVVLGSSSAPGMGVLVNSWTGAVPELKGERAKYLLTFTEFGCLPISSLNHVENVGLILTSFYDLVIGIEDPNEFIPPPFCEKAELQQTESEKVKDFLRFFI</sequence>
<dbReference type="GO" id="GO:0005509">
    <property type="term" value="F:calcium ion binding"/>
    <property type="evidence" value="ECO:0007669"/>
    <property type="project" value="InterPro"/>
</dbReference>
<name>A0A3B3QE70_9TELE</name>
<comment type="similarity">
    <text evidence="1">Belongs to the ependymin family.</text>
</comment>
<dbReference type="InterPro" id="IPR001299">
    <property type="entry name" value="Ependymin"/>
</dbReference>
<dbReference type="Ensembl" id="ENSPKIT00000027880.1">
    <property type="protein sequence ID" value="ENSPKIP00000003910.1"/>
    <property type="gene ID" value="ENSPKIG00000021217.1"/>
</dbReference>
<dbReference type="PRINTS" id="PR00317">
    <property type="entry name" value="EPENDYMIN"/>
</dbReference>